<dbReference type="Pfam" id="PF13672">
    <property type="entry name" value="PP2C_2"/>
    <property type="match status" value="1"/>
</dbReference>
<sequence length="259" mass="27878">MIKTVHASNIGRVRSVNEDSVWIGHLSQGYTIGIVADGMGGHQAGDTASRLAVDTIAEDLSTLEKGMSEEGLSAAVSDAILHANDVIYNEASKNEKYHNMGTTVEVLLLQERSGVIGHIGDSRAYKIVNGEAIQITEDHTLVNELYKSGQISLEEMKTHPRRNVIMRALGTDPEVSVDLYPVTLAAGEVLLLCSDGLSSLVSGEHIAQISGMQNVSLEERADRLLQLALLAGGDDNITVALFELQQDEVSGQSIKEWDS</sequence>
<keyword evidence="3" id="KW-1185">Reference proteome</keyword>
<protein>
    <submittedName>
        <fullName evidence="2">Protein phosphatase</fullName>
    </submittedName>
</protein>
<dbReference type="PANTHER" id="PTHR47992">
    <property type="entry name" value="PROTEIN PHOSPHATASE"/>
    <property type="match status" value="1"/>
</dbReference>
<dbReference type="CDD" id="cd00143">
    <property type="entry name" value="PP2Cc"/>
    <property type="match status" value="1"/>
</dbReference>
<evidence type="ECO:0000313" key="3">
    <source>
        <dbReference type="Proteomes" id="UP000680638"/>
    </source>
</evidence>
<dbReference type="Proteomes" id="UP000680638">
    <property type="component" value="Unassembled WGS sequence"/>
</dbReference>
<evidence type="ECO:0000259" key="1">
    <source>
        <dbReference type="PROSITE" id="PS51746"/>
    </source>
</evidence>
<dbReference type="SUPFAM" id="SSF81606">
    <property type="entry name" value="PP2C-like"/>
    <property type="match status" value="1"/>
</dbReference>
<accession>A0ABQ4LQ88</accession>
<dbReference type="SMART" id="SM00332">
    <property type="entry name" value="PP2Cc"/>
    <property type="match status" value="1"/>
</dbReference>
<gene>
    <name evidence="2" type="ORF">J21TS3_02570</name>
</gene>
<dbReference type="InterPro" id="IPR036457">
    <property type="entry name" value="PPM-type-like_dom_sf"/>
</dbReference>
<dbReference type="NCBIfam" id="NF033484">
    <property type="entry name" value="Stp1_PP2C_phos"/>
    <property type="match status" value="1"/>
</dbReference>
<evidence type="ECO:0000313" key="2">
    <source>
        <dbReference type="EMBL" id="GIO65436.1"/>
    </source>
</evidence>
<dbReference type="InterPro" id="IPR001932">
    <property type="entry name" value="PPM-type_phosphatase-like_dom"/>
</dbReference>
<dbReference type="Gene3D" id="3.60.40.10">
    <property type="entry name" value="PPM-type phosphatase domain"/>
    <property type="match status" value="1"/>
</dbReference>
<comment type="caution">
    <text evidence="2">The sequence shown here is derived from an EMBL/GenBank/DDBJ whole genome shotgun (WGS) entry which is preliminary data.</text>
</comment>
<reference evidence="2 3" key="1">
    <citation type="submission" date="2021-03" db="EMBL/GenBank/DDBJ databases">
        <title>Antimicrobial resistance genes in bacteria isolated from Japanese honey, and their potential for conferring macrolide and lincosamide resistance in the American foulbrood pathogen Paenibacillus larvae.</title>
        <authorList>
            <person name="Okamoto M."/>
            <person name="Kumagai M."/>
            <person name="Kanamori H."/>
            <person name="Takamatsu D."/>
        </authorList>
    </citation>
    <scope>NUCLEOTIDE SEQUENCE [LARGE SCALE GENOMIC DNA]</scope>
    <source>
        <strain evidence="2 3">J21TS3</strain>
    </source>
</reference>
<name>A0ABQ4LQ88_9BACL</name>
<dbReference type="EMBL" id="BORW01000001">
    <property type="protein sequence ID" value="GIO65436.1"/>
    <property type="molecule type" value="Genomic_DNA"/>
</dbReference>
<feature type="domain" description="PPM-type phosphatase" evidence="1">
    <location>
        <begin position="3"/>
        <end position="244"/>
    </location>
</feature>
<dbReference type="RefSeq" id="WP_036707692.1">
    <property type="nucleotide sequence ID" value="NZ_BORW01000001.1"/>
</dbReference>
<dbReference type="SMART" id="SM00331">
    <property type="entry name" value="PP2C_SIG"/>
    <property type="match status" value="1"/>
</dbReference>
<dbReference type="InterPro" id="IPR015655">
    <property type="entry name" value="PP2C"/>
</dbReference>
<proteinExistence type="predicted"/>
<organism evidence="2 3">
    <name type="scientific">Paenibacillus cookii</name>
    <dbReference type="NCBI Taxonomy" id="157839"/>
    <lineage>
        <taxon>Bacteria</taxon>
        <taxon>Bacillati</taxon>
        <taxon>Bacillota</taxon>
        <taxon>Bacilli</taxon>
        <taxon>Bacillales</taxon>
        <taxon>Paenibacillaceae</taxon>
        <taxon>Paenibacillus</taxon>
    </lineage>
</organism>
<dbReference type="PROSITE" id="PS51746">
    <property type="entry name" value="PPM_2"/>
    <property type="match status" value="1"/>
</dbReference>